<dbReference type="SUPFAM" id="SSF116907">
    <property type="entry name" value="Hook domain"/>
    <property type="match status" value="1"/>
</dbReference>
<dbReference type="GO" id="GO:0005737">
    <property type="term" value="C:cytoplasm"/>
    <property type="evidence" value="ECO:0007669"/>
    <property type="project" value="TreeGrafter"/>
</dbReference>
<sequence length="137" mass="15541">MESGVFLPCVDQFMLSPLVTWVKTFVPGDGGAHLDFSELLDGVFLIDIMTQINPSAAPQSANKVSRDPSQRIHNLNFLIQQIKIYYLVSLKCFLCSGLNLRKGVMSEKTGQDWLRWVSNRHLRWVKSAEMPNPAFDK</sequence>
<dbReference type="GO" id="GO:0031122">
    <property type="term" value="P:cytoplasmic microtubule organization"/>
    <property type="evidence" value="ECO:0007669"/>
    <property type="project" value="TreeGrafter"/>
</dbReference>
<reference evidence="1" key="1">
    <citation type="submission" date="2019-06" db="EMBL/GenBank/DDBJ databases">
        <authorList>
            <consortium name="Wellcome Sanger Institute Data Sharing"/>
        </authorList>
    </citation>
    <scope>NUCLEOTIDE SEQUENCE [LARGE SCALE GENOMIC DNA]</scope>
</reference>
<name>A0A672GK85_SALFA</name>
<proteinExistence type="predicted"/>
<accession>A0A672GK85</accession>
<dbReference type="GO" id="GO:0005813">
    <property type="term" value="C:centrosome"/>
    <property type="evidence" value="ECO:0007669"/>
    <property type="project" value="TreeGrafter"/>
</dbReference>
<dbReference type="Proteomes" id="UP000472267">
    <property type="component" value="Chromosome 6"/>
</dbReference>
<protein>
    <recommendedName>
        <fullName evidence="3">Calponin-homology (CH) domain-containing protein</fullName>
    </recommendedName>
</protein>
<dbReference type="GO" id="GO:0051959">
    <property type="term" value="F:dynein light intermediate chain binding"/>
    <property type="evidence" value="ECO:0007669"/>
    <property type="project" value="TreeGrafter"/>
</dbReference>
<organism evidence="1 2">
    <name type="scientific">Salarias fasciatus</name>
    <name type="common">Jewelled blenny</name>
    <name type="synonym">Blennius fasciatus</name>
    <dbReference type="NCBI Taxonomy" id="181472"/>
    <lineage>
        <taxon>Eukaryota</taxon>
        <taxon>Metazoa</taxon>
        <taxon>Chordata</taxon>
        <taxon>Craniata</taxon>
        <taxon>Vertebrata</taxon>
        <taxon>Euteleostomi</taxon>
        <taxon>Actinopterygii</taxon>
        <taxon>Neopterygii</taxon>
        <taxon>Teleostei</taxon>
        <taxon>Neoteleostei</taxon>
        <taxon>Acanthomorphata</taxon>
        <taxon>Ovalentaria</taxon>
        <taxon>Blenniimorphae</taxon>
        <taxon>Blenniiformes</taxon>
        <taxon>Blennioidei</taxon>
        <taxon>Blenniidae</taxon>
        <taxon>Salariinae</taxon>
        <taxon>Salarias</taxon>
    </lineage>
</organism>
<keyword evidence="2" id="KW-1185">Reference proteome</keyword>
<reference evidence="1" key="3">
    <citation type="submission" date="2025-09" db="UniProtKB">
        <authorList>
            <consortium name="Ensembl"/>
        </authorList>
    </citation>
    <scope>IDENTIFICATION</scope>
</reference>
<dbReference type="PANTHER" id="PTHR18947:SF28">
    <property type="entry name" value="GIRDIN, ISOFORM A"/>
    <property type="match status" value="1"/>
</dbReference>
<evidence type="ECO:0000313" key="2">
    <source>
        <dbReference type="Proteomes" id="UP000472267"/>
    </source>
</evidence>
<dbReference type="GO" id="GO:0030705">
    <property type="term" value="P:cytoskeleton-dependent intracellular transport"/>
    <property type="evidence" value="ECO:0007669"/>
    <property type="project" value="TreeGrafter"/>
</dbReference>
<dbReference type="InParanoid" id="A0A672GK85"/>
<dbReference type="PANTHER" id="PTHR18947">
    <property type="entry name" value="HOOK PROTEINS"/>
    <property type="match status" value="1"/>
</dbReference>
<dbReference type="Gene3D" id="1.10.418.10">
    <property type="entry name" value="Calponin-like domain"/>
    <property type="match status" value="1"/>
</dbReference>
<reference evidence="1" key="2">
    <citation type="submission" date="2025-08" db="UniProtKB">
        <authorList>
            <consortium name="Ensembl"/>
        </authorList>
    </citation>
    <scope>IDENTIFICATION</scope>
</reference>
<dbReference type="AlphaFoldDB" id="A0A672GK85"/>
<dbReference type="InterPro" id="IPR036872">
    <property type="entry name" value="CH_dom_sf"/>
</dbReference>
<evidence type="ECO:0008006" key="3">
    <source>
        <dbReference type="Google" id="ProtNLM"/>
    </source>
</evidence>
<dbReference type="GO" id="GO:0008017">
    <property type="term" value="F:microtubule binding"/>
    <property type="evidence" value="ECO:0007669"/>
    <property type="project" value="TreeGrafter"/>
</dbReference>
<evidence type="ECO:0000313" key="1">
    <source>
        <dbReference type="Ensembl" id="ENSSFAP00005018692.1"/>
    </source>
</evidence>
<dbReference type="OMA" id="EVENLCC"/>
<dbReference type="Ensembl" id="ENSSFAT00005019425.1">
    <property type="protein sequence ID" value="ENSSFAP00005018692.1"/>
    <property type="gene ID" value="ENSSFAG00005009834.1"/>
</dbReference>